<evidence type="ECO:0000256" key="3">
    <source>
        <dbReference type="ARBA" id="ARBA00022729"/>
    </source>
</evidence>
<feature type="transmembrane region" description="Helical" evidence="7">
    <location>
        <begin position="261"/>
        <end position="294"/>
    </location>
</feature>
<name>A0A8H7LK98_9AGAM</name>
<keyword evidence="4 7" id="KW-1133">Transmembrane helix</keyword>
<keyword evidence="3" id="KW-0732">Signal</keyword>
<feature type="transmembrane region" description="Helical" evidence="7">
    <location>
        <begin position="231"/>
        <end position="249"/>
    </location>
</feature>
<comment type="caution">
    <text evidence="9">The sequence shown here is derived from an EMBL/GenBank/DDBJ whole genome shotgun (WGS) entry which is preliminary data.</text>
</comment>
<evidence type="ECO:0000313" key="9">
    <source>
        <dbReference type="EMBL" id="KAF8681120.1"/>
    </source>
</evidence>
<feature type="region of interest" description="Disordered" evidence="6">
    <location>
        <begin position="107"/>
        <end position="161"/>
    </location>
</feature>
<keyword evidence="2 7" id="KW-0812">Transmembrane</keyword>
<feature type="compositionally biased region" description="Low complexity" evidence="6">
    <location>
        <begin position="130"/>
        <end position="151"/>
    </location>
</feature>
<evidence type="ECO:0000256" key="1">
    <source>
        <dbReference type="ARBA" id="ARBA00004141"/>
    </source>
</evidence>
<evidence type="ECO:0000313" key="10">
    <source>
        <dbReference type="Proteomes" id="UP000650582"/>
    </source>
</evidence>
<feature type="domain" description="VTT" evidence="8">
    <location>
        <begin position="255"/>
        <end position="381"/>
    </location>
</feature>
<organism evidence="9 10">
    <name type="scientific">Rhizoctonia solani</name>
    <dbReference type="NCBI Taxonomy" id="456999"/>
    <lineage>
        <taxon>Eukaryota</taxon>
        <taxon>Fungi</taxon>
        <taxon>Dikarya</taxon>
        <taxon>Basidiomycota</taxon>
        <taxon>Agaricomycotina</taxon>
        <taxon>Agaricomycetes</taxon>
        <taxon>Cantharellales</taxon>
        <taxon>Ceratobasidiaceae</taxon>
        <taxon>Rhizoctonia</taxon>
    </lineage>
</organism>
<gene>
    <name evidence="9" type="ORF">RHS04_03572</name>
</gene>
<feature type="transmembrane region" description="Helical" evidence="7">
    <location>
        <begin position="178"/>
        <end position="200"/>
    </location>
</feature>
<evidence type="ECO:0000256" key="7">
    <source>
        <dbReference type="SAM" id="Phobius"/>
    </source>
</evidence>
<feature type="region of interest" description="Disordered" evidence="6">
    <location>
        <begin position="44"/>
        <end position="63"/>
    </location>
</feature>
<accession>A0A8H7LK98</accession>
<dbReference type="AlphaFoldDB" id="A0A8H7LK98"/>
<feature type="compositionally biased region" description="Basic and acidic residues" evidence="6">
    <location>
        <begin position="464"/>
        <end position="478"/>
    </location>
</feature>
<dbReference type="PANTHER" id="PTHR43220:SF21">
    <property type="entry name" value="TRANSMEMBRANE PROTEIN 41A"/>
    <property type="match status" value="1"/>
</dbReference>
<dbReference type="PANTHER" id="PTHR43220">
    <property type="match status" value="1"/>
</dbReference>
<comment type="subcellular location">
    <subcellularLocation>
        <location evidence="1">Membrane</location>
        <topology evidence="1">Multi-pass membrane protein</topology>
    </subcellularLocation>
</comment>
<feature type="region of interest" description="Disordered" evidence="6">
    <location>
        <begin position="464"/>
        <end position="490"/>
    </location>
</feature>
<evidence type="ECO:0000256" key="6">
    <source>
        <dbReference type="SAM" id="MobiDB-lite"/>
    </source>
</evidence>
<dbReference type="InterPro" id="IPR045014">
    <property type="entry name" value="TM41A/B"/>
</dbReference>
<evidence type="ECO:0000259" key="8">
    <source>
        <dbReference type="Pfam" id="PF09335"/>
    </source>
</evidence>
<evidence type="ECO:0000256" key="2">
    <source>
        <dbReference type="ARBA" id="ARBA00022692"/>
    </source>
</evidence>
<dbReference type="EMBL" id="JACYCC010000036">
    <property type="protein sequence ID" value="KAF8681120.1"/>
    <property type="molecule type" value="Genomic_DNA"/>
</dbReference>
<reference evidence="9" key="1">
    <citation type="submission" date="2020-09" db="EMBL/GenBank/DDBJ databases">
        <title>Comparative genome analyses of four rice-infecting Rhizoctonia solani isolates reveal extensive enrichment of homogalacturonan modification genes.</title>
        <authorList>
            <person name="Lee D.-Y."/>
            <person name="Jeon J."/>
            <person name="Kim K.-T."/>
            <person name="Cheong K."/>
            <person name="Song H."/>
            <person name="Choi G."/>
            <person name="Ko J."/>
            <person name="Opiyo S.O."/>
            <person name="Zuo S."/>
            <person name="Madhav S."/>
            <person name="Lee Y.-H."/>
            <person name="Wang G.-L."/>
        </authorList>
    </citation>
    <scope>NUCLEOTIDE SEQUENCE</scope>
    <source>
        <strain evidence="9">AG1-IA YN-7</strain>
    </source>
</reference>
<dbReference type="InterPro" id="IPR032816">
    <property type="entry name" value="VTT_dom"/>
</dbReference>
<dbReference type="Pfam" id="PF09335">
    <property type="entry name" value="VTT_dom"/>
    <property type="match status" value="1"/>
</dbReference>
<feature type="compositionally biased region" description="Polar residues" evidence="6">
    <location>
        <begin position="44"/>
        <end position="61"/>
    </location>
</feature>
<dbReference type="GO" id="GO:0016020">
    <property type="term" value="C:membrane"/>
    <property type="evidence" value="ECO:0007669"/>
    <property type="project" value="UniProtKB-SubCell"/>
</dbReference>
<evidence type="ECO:0000256" key="5">
    <source>
        <dbReference type="ARBA" id="ARBA00023136"/>
    </source>
</evidence>
<sequence length="490" mass="52806">MTRWQLGLRRHTIDSNTDDWIAPRTGPSHTHTCTLHLSSLSTMATLSPPQPNRARSSSIVQPLTIDSLRRTPGTVQCSLPLDAPPTPITPSNQADLPLGQLVTMSLNSMLPSPRPSPKRQHPYEKHGLMTPPSSHESSPRPSFSSVFTRPPQTQCLPTPALSPKSLSYPRISVPKRTYIAPLVLLTSCFVISLIPIVFALRSLPITSLKSFPRTLNDIQALGKELQAYSSGSSAGMAHVMGVMCCLAVWKHAWSIPGSVVLNVLTGALISPLWATLLMTALTSTGSLIATLLAAPLSPLVQRFVPKALNVVSIALQGSGNEKSAKRTPTWVRLVVMRLIGVVPWSGINIACGVCRVSFVDCAIGAFIGTLPWTAVTCQIGDILQTLAVGSTSANPQTLSSLLGSPSIVFKLVVLSLLSLGPVLYRNKLSELLGGSTSSAEKITLSEKEPIPVSPKWKVWRWRRDSVDSRSTSPERRLEEDLDEKALLGGQ</sequence>
<dbReference type="Proteomes" id="UP000650582">
    <property type="component" value="Unassembled WGS sequence"/>
</dbReference>
<proteinExistence type="predicted"/>
<protein>
    <submittedName>
        <fullName evidence="9">SNARE associated Golgi protein</fullName>
    </submittedName>
</protein>
<evidence type="ECO:0000256" key="4">
    <source>
        <dbReference type="ARBA" id="ARBA00022989"/>
    </source>
</evidence>
<keyword evidence="5 7" id="KW-0472">Membrane</keyword>